<comment type="cofactor">
    <cofactor evidence="1">
        <name>Zn(2+)</name>
        <dbReference type="ChEBI" id="CHEBI:29105"/>
    </cofactor>
</comment>
<dbReference type="PANTHER" id="PTHR11409:SF43">
    <property type="entry name" value="ADENOSINE DEAMINASE"/>
    <property type="match status" value="1"/>
</dbReference>
<comment type="similarity">
    <text evidence="2">Belongs to the metallo-dependent hydrolases superfamily. Adenosine and AMP deaminases family.</text>
</comment>
<evidence type="ECO:0000256" key="5">
    <source>
        <dbReference type="ARBA" id="ARBA00022801"/>
    </source>
</evidence>
<evidence type="ECO:0000313" key="10">
    <source>
        <dbReference type="Proteomes" id="UP000305881"/>
    </source>
</evidence>
<dbReference type="GO" id="GO:0046872">
    <property type="term" value="F:metal ion binding"/>
    <property type="evidence" value="ECO:0007669"/>
    <property type="project" value="UniProtKB-KW"/>
</dbReference>
<sequence>MKNIVLMTLGASWAVVPEVYGFLAPDRLPLYAEHPDNESFERLRNEYGLQVPDEIWLCTTQGEVTQKSLSSLTLWSRLLTKPMTLRIWQAADTDELATQAECERMRELIARACLKAHAEARGGQVVLSLAGGRKTMSADLQWAAGLFGCQALLHVVGKDFKAMPKALQDAAPELFTRPFDTDCCHAVTPLITGKTQRSDLLDLRMDRTEAIATEAFSLPLPQSGLSEVWAVDTLSLVQELKKREQHGSRLLGNYLSELGRSEHHENWRSLYRLPPRTIEQLRTVPLDARHLDWLDMLPKADLHRHIGGCLNLKAQRRVADAVWQNMTQQEQQRARGHCRPLLQSIEWPWEWPESLKNQGVRSHNSAALLRYADDEQLQNNLWRCTEPRIALTSRHPQKFAAYERPGELTGSAILSHPAAIEPYAQAIVEQAVQEGLAYIELRGSPQKYGDGLVFLECFYSALKKALTSLPDGKKPQFRFIVIADRRDIEGDRTARLQKTIELAITAQHQWPDFVVGLDMAGDEQQTRPSEIAGLFTPAFEQCLPITIHAGEGQPAESIWQAAYHLHADRIGHGLTLNDNPPLAQRFRNRDICLELCPTSNREVVGFQDPQWPESEGCKPYPLMALWREGLPLTLCTDNPGISLTTLSREYLTAARMSEGKLTQWDALAMIKQSFIHAFLPGKQKEALLKQCDSEIYETLSRQG</sequence>
<gene>
    <name evidence="9" type="ORF">EQU24_12155</name>
</gene>
<keyword evidence="6" id="KW-0862">Zinc</keyword>
<dbReference type="Gene3D" id="3.20.20.140">
    <property type="entry name" value="Metal-dependent hydrolases"/>
    <property type="match status" value="1"/>
</dbReference>
<dbReference type="OrthoDB" id="105475at2"/>
<evidence type="ECO:0000259" key="7">
    <source>
        <dbReference type="Pfam" id="PF00962"/>
    </source>
</evidence>
<name>A0A4P9UQT1_METBY</name>
<dbReference type="RefSeq" id="WP_017839242.1">
    <property type="nucleotide sequence ID" value="NZ_CP035467.1"/>
</dbReference>
<dbReference type="Proteomes" id="UP000305881">
    <property type="component" value="Chromosome"/>
</dbReference>
<dbReference type="GO" id="GO:0046103">
    <property type="term" value="P:inosine biosynthetic process"/>
    <property type="evidence" value="ECO:0007669"/>
    <property type="project" value="TreeGrafter"/>
</dbReference>
<feature type="domain" description="CRISPR system ring nuclease SSO2081-like" evidence="8">
    <location>
        <begin position="89"/>
        <end position="169"/>
    </location>
</feature>
<evidence type="ECO:0000256" key="1">
    <source>
        <dbReference type="ARBA" id="ARBA00001947"/>
    </source>
</evidence>
<dbReference type="GO" id="GO:0006154">
    <property type="term" value="P:adenosine catabolic process"/>
    <property type="evidence" value="ECO:0007669"/>
    <property type="project" value="TreeGrafter"/>
</dbReference>
<dbReference type="InterPro" id="IPR032466">
    <property type="entry name" value="Metal_Hydrolase"/>
</dbReference>
<dbReference type="EMBL" id="CP035467">
    <property type="protein sequence ID" value="QCW82910.1"/>
    <property type="molecule type" value="Genomic_DNA"/>
</dbReference>
<dbReference type="AlphaFoldDB" id="A0A4P9UQT1"/>
<dbReference type="EC" id="3.5.4.4" evidence="3"/>
<dbReference type="STRING" id="675511.GCA_000341735_00607"/>
<keyword evidence="10" id="KW-1185">Reference proteome</keyword>
<accession>A0A4P9UQT1</accession>
<dbReference type="Pfam" id="PF09623">
    <property type="entry name" value="Cas_NE0113"/>
    <property type="match status" value="1"/>
</dbReference>
<keyword evidence="4" id="KW-0479">Metal-binding</keyword>
<evidence type="ECO:0000259" key="8">
    <source>
        <dbReference type="Pfam" id="PF09623"/>
    </source>
</evidence>
<proteinExistence type="inferred from homology"/>
<evidence type="ECO:0000313" key="9">
    <source>
        <dbReference type="EMBL" id="QCW82910.1"/>
    </source>
</evidence>
<dbReference type="GO" id="GO:0004000">
    <property type="term" value="F:adenosine deaminase activity"/>
    <property type="evidence" value="ECO:0007669"/>
    <property type="project" value="TreeGrafter"/>
</dbReference>
<dbReference type="InterPro" id="IPR019092">
    <property type="entry name" value="SSO2081-like_dom"/>
</dbReference>
<dbReference type="KEGG" id="mbur:EQU24_12155"/>
<reference evidence="10" key="1">
    <citation type="journal article" date="2019" name="J. Bacteriol.">
        <title>A Mutagenic Screen Identifies a TonB-Dependent Receptor Required for the Lanthanide Metal Switch in the Type I Methanotroph 'Methylotuvimicrobium buryatense' 5GB1C.</title>
        <authorList>
            <person name="Groom J.D."/>
            <person name="Ford S.M."/>
            <person name="Pesesky M.W."/>
            <person name="Lidstrom M.E."/>
        </authorList>
    </citation>
    <scope>NUCLEOTIDE SEQUENCE [LARGE SCALE GENOMIC DNA]</scope>
    <source>
        <strain evidence="10">5GB1C</strain>
    </source>
</reference>
<evidence type="ECO:0000256" key="4">
    <source>
        <dbReference type="ARBA" id="ARBA00022723"/>
    </source>
</evidence>
<dbReference type="SUPFAM" id="SSF51556">
    <property type="entry name" value="Metallo-dependent hydrolases"/>
    <property type="match status" value="1"/>
</dbReference>
<organism evidence="9 10">
    <name type="scientific">Methylotuvimicrobium buryatense</name>
    <name type="common">Methylomicrobium buryatense</name>
    <dbReference type="NCBI Taxonomy" id="95641"/>
    <lineage>
        <taxon>Bacteria</taxon>
        <taxon>Pseudomonadati</taxon>
        <taxon>Pseudomonadota</taxon>
        <taxon>Gammaproteobacteria</taxon>
        <taxon>Methylococcales</taxon>
        <taxon>Methylococcaceae</taxon>
        <taxon>Methylotuvimicrobium</taxon>
    </lineage>
</organism>
<dbReference type="InterPro" id="IPR006330">
    <property type="entry name" value="Ado/ade_deaminase"/>
</dbReference>
<dbReference type="GO" id="GO:0005829">
    <property type="term" value="C:cytosol"/>
    <property type="evidence" value="ECO:0007669"/>
    <property type="project" value="TreeGrafter"/>
</dbReference>
<protein>
    <recommendedName>
        <fullName evidence="3">adenosine deaminase</fullName>
        <ecNumber evidence="3">3.5.4.4</ecNumber>
    </recommendedName>
</protein>
<evidence type="ECO:0000256" key="3">
    <source>
        <dbReference type="ARBA" id="ARBA00012784"/>
    </source>
</evidence>
<evidence type="ECO:0000256" key="6">
    <source>
        <dbReference type="ARBA" id="ARBA00022833"/>
    </source>
</evidence>
<evidence type="ECO:0000256" key="2">
    <source>
        <dbReference type="ARBA" id="ARBA00006676"/>
    </source>
</evidence>
<dbReference type="GO" id="GO:0043103">
    <property type="term" value="P:hypoxanthine salvage"/>
    <property type="evidence" value="ECO:0007669"/>
    <property type="project" value="TreeGrafter"/>
</dbReference>
<dbReference type="PANTHER" id="PTHR11409">
    <property type="entry name" value="ADENOSINE DEAMINASE"/>
    <property type="match status" value="1"/>
</dbReference>
<feature type="domain" description="Adenosine deaminase" evidence="7">
    <location>
        <begin position="395"/>
        <end position="692"/>
    </location>
</feature>
<dbReference type="InterPro" id="IPR001365">
    <property type="entry name" value="A_deaminase_dom"/>
</dbReference>
<dbReference type="Pfam" id="PF00962">
    <property type="entry name" value="A_deaminase"/>
    <property type="match status" value="1"/>
</dbReference>
<keyword evidence="5" id="KW-0378">Hydrolase</keyword>